<accession>A0A256A4U4</accession>
<evidence type="ECO:0000313" key="2">
    <source>
        <dbReference type="Proteomes" id="UP000216605"/>
    </source>
</evidence>
<feature type="non-terminal residue" evidence="1">
    <location>
        <position position="1"/>
    </location>
</feature>
<sequence>QPYIELDYKYRDEPRNYKVYLTSTPSNLNKGEIWYFICPQTKKRCRKLYSIGGYFLHREAFNGCMYETQTQSKKYRQLDKTLGAYFKSDNLYSELYKKNFKKTYAGKPTKRYLRIMEQIQKAENIPYHEIERAM</sequence>
<dbReference type="Proteomes" id="UP000216605">
    <property type="component" value="Unassembled WGS sequence"/>
</dbReference>
<reference evidence="1 2" key="1">
    <citation type="submission" date="2017-07" db="EMBL/GenBank/DDBJ databases">
        <title>Flavobacterium cyanobacteriorum sp. nov., isolated from cyanobacterial aggregates in a eutrophic lake.</title>
        <authorList>
            <person name="Cai H."/>
        </authorList>
    </citation>
    <scope>NUCLEOTIDE SEQUENCE [LARGE SCALE GENOMIC DNA]</scope>
    <source>
        <strain evidence="1 2">TH021</strain>
    </source>
</reference>
<name>A0A256A4U4_9FLAO</name>
<dbReference type="AlphaFoldDB" id="A0A256A4U4"/>
<keyword evidence="2" id="KW-1185">Reference proteome</keyword>
<gene>
    <name evidence="1" type="ORF">CHU92_00560</name>
</gene>
<organism evidence="1 2">
    <name type="scientific">Flavobacterium cyanobacteriorum</name>
    <dbReference type="NCBI Taxonomy" id="2022802"/>
    <lineage>
        <taxon>Bacteria</taxon>
        <taxon>Pseudomonadati</taxon>
        <taxon>Bacteroidota</taxon>
        <taxon>Flavobacteriia</taxon>
        <taxon>Flavobacteriales</taxon>
        <taxon>Flavobacteriaceae</taxon>
        <taxon>Flavobacterium</taxon>
    </lineage>
</organism>
<dbReference type="RefSeq" id="WP_094411544.1">
    <property type="nucleotide sequence ID" value="NZ_NOXV01000061.1"/>
</dbReference>
<proteinExistence type="predicted"/>
<comment type="caution">
    <text evidence="1">The sequence shown here is derived from an EMBL/GenBank/DDBJ whole genome shotgun (WGS) entry which is preliminary data.</text>
</comment>
<dbReference type="EMBL" id="NOXV01000061">
    <property type="protein sequence ID" value="OYQ48669.1"/>
    <property type="molecule type" value="Genomic_DNA"/>
</dbReference>
<protein>
    <submittedName>
        <fullName evidence="1">Uncharacterized protein</fullName>
    </submittedName>
</protein>
<evidence type="ECO:0000313" key="1">
    <source>
        <dbReference type="EMBL" id="OYQ48669.1"/>
    </source>
</evidence>